<dbReference type="GO" id="GO:0110001">
    <property type="term" value="C:toxin-antitoxin complex"/>
    <property type="evidence" value="ECO:0007669"/>
    <property type="project" value="InterPro"/>
</dbReference>
<proteinExistence type="predicted"/>
<reference evidence="6" key="1">
    <citation type="submission" date="2024-03" db="EMBL/GenBank/DDBJ databases">
        <title>Deinococcus weizhi sp. nov., isolated from human skin.</title>
        <authorList>
            <person name="Wei Z."/>
            <person name="Tian F."/>
            <person name="Yang C."/>
            <person name="Xin L.T."/>
            <person name="Wen Z.J."/>
            <person name="Lan K.C."/>
            <person name="Yu L."/>
            <person name="Zhe W."/>
            <person name="Dan F.D."/>
            <person name="Jun W."/>
            <person name="Rui Z."/>
            <person name="Yong X.J."/>
            <person name="Ting Y."/>
            <person name="Wei X."/>
            <person name="Xu Z.G."/>
            <person name="Xin Z."/>
            <person name="Dong F.G."/>
            <person name="Ni X.M."/>
            <person name="Zheng M.G."/>
            <person name="Chun Y."/>
            <person name="Qian W.X."/>
        </authorList>
    </citation>
    <scope>NUCLEOTIDE SEQUENCE</scope>
    <source>
        <strain evidence="6">VB142</strain>
    </source>
</reference>
<dbReference type="GO" id="GO:0004540">
    <property type="term" value="F:RNA nuclease activity"/>
    <property type="evidence" value="ECO:0007669"/>
    <property type="project" value="InterPro"/>
</dbReference>
<evidence type="ECO:0000256" key="2">
    <source>
        <dbReference type="ARBA" id="ARBA00022649"/>
    </source>
</evidence>
<evidence type="ECO:0000256" key="4">
    <source>
        <dbReference type="ARBA" id="ARBA00022741"/>
    </source>
</evidence>
<dbReference type="RefSeq" id="WP_339095194.1">
    <property type="nucleotide sequence ID" value="NZ_CP149782.1"/>
</dbReference>
<keyword evidence="4" id="KW-0547">Nucleotide-binding</keyword>
<keyword evidence="2" id="KW-1277">Toxin-antitoxin system</keyword>
<dbReference type="InterPro" id="IPR008201">
    <property type="entry name" value="HepT-like"/>
</dbReference>
<dbReference type="EMBL" id="CP149782">
    <property type="protein sequence ID" value="WYF44017.1"/>
    <property type="molecule type" value="Genomic_DNA"/>
</dbReference>
<keyword evidence="3" id="KW-0540">Nuclease</keyword>
<protein>
    <submittedName>
        <fullName evidence="6">HepT-like ribonuclease domain-containing protein</fullName>
    </submittedName>
</protein>
<keyword evidence="1" id="KW-0597">Phosphoprotein</keyword>
<dbReference type="AlphaFoldDB" id="A0AAU6Q106"/>
<sequence length="118" mass="12902">MPRNDAERVADALQAARLAVDFVAAMSLGDLTADPRTLAALKYELLVLGEALGSVSEKTRLGAAQLPWSQVRGLRNVITHEYFRVSPTILYQVVTADLPELILALEALLKDLELKTDD</sequence>
<evidence type="ECO:0000313" key="6">
    <source>
        <dbReference type="EMBL" id="WYF44017.1"/>
    </source>
</evidence>
<evidence type="ECO:0000256" key="5">
    <source>
        <dbReference type="ARBA" id="ARBA00022801"/>
    </source>
</evidence>
<accession>A0AAU6Q106</accession>
<organism evidence="6">
    <name type="scientific">Deinococcus sp. VB142</name>
    <dbReference type="NCBI Taxonomy" id="3112952"/>
    <lineage>
        <taxon>Bacteria</taxon>
        <taxon>Thermotogati</taxon>
        <taxon>Deinococcota</taxon>
        <taxon>Deinococci</taxon>
        <taxon>Deinococcales</taxon>
        <taxon>Deinococcaceae</taxon>
        <taxon>Deinococcus</taxon>
    </lineage>
</organism>
<evidence type="ECO:0000256" key="1">
    <source>
        <dbReference type="ARBA" id="ARBA00022553"/>
    </source>
</evidence>
<dbReference type="PANTHER" id="PTHR34139">
    <property type="entry name" value="UPF0331 PROTEIN MJ0127"/>
    <property type="match status" value="1"/>
</dbReference>
<dbReference type="Pfam" id="PF01934">
    <property type="entry name" value="HepT-like"/>
    <property type="match status" value="1"/>
</dbReference>
<dbReference type="GO" id="GO:0000166">
    <property type="term" value="F:nucleotide binding"/>
    <property type="evidence" value="ECO:0007669"/>
    <property type="project" value="UniProtKB-KW"/>
</dbReference>
<dbReference type="PANTHER" id="PTHR34139:SF1">
    <property type="entry name" value="RNASE MJ1380-RELATED"/>
    <property type="match status" value="1"/>
</dbReference>
<dbReference type="InterPro" id="IPR051813">
    <property type="entry name" value="HepT_RNase_toxin"/>
</dbReference>
<evidence type="ECO:0000256" key="3">
    <source>
        <dbReference type="ARBA" id="ARBA00022722"/>
    </source>
</evidence>
<gene>
    <name evidence="6" type="ORF">WDJ50_11435</name>
</gene>
<name>A0AAU6Q106_9DEIO</name>
<dbReference type="GO" id="GO:0016787">
    <property type="term" value="F:hydrolase activity"/>
    <property type="evidence" value="ECO:0007669"/>
    <property type="project" value="UniProtKB-KW"/>
</dbReference>
<keyword evidence="5" id="KW-0378">Hydrolase</keyword>